<dbReference type="EMBL" id="CAJOAZ010027368">
    <property type="protein sequence ID" value="CAF4409121.1"/>
    <property type="molecule type" value="Genomic_DNA"/>
</dbReference>
<evidence type="ECO:0000313" key="1">
    <source>
        <dbReference type="EMBL" id="CAF4409121.1"/>
    </source>
</evidence>
<feature type="non-terminal residue" evidence="1">
    <location>
        <position position="133"/>
    </location>
</feature>
<comment type="caution">
    <text evidence="1">The sequence shown here is derived from an EMBL/GenBank/DDBJ whole genome shotgun (WGS) entry which is preliminary data.</text>
</comment>
<sequence>TELRGRDHVLRAMKPINPKPIMEFKNHKLIQDMIAKRQEKQETNKPISDFALNYGLIDNNGKISKSRKTSDFIIDMAQQLENLKSTLTKRQTVDTTSPLLRVVKLKSVCNQLLCYCQYINDREDIILFLDPNN</sequence>
<reference evidence="1" key="1">
    <citation type="submission" date="2021-02" db="EMBL/GenBank/DDBJ databases">
        <authorList>
            <person name="Nowell W R."/>
        </authorList>
    </citation>
    <scope>NUCLEOTIDE SEQUENCE</scope>
</reference>
<feature type="non-terminal residue" evidence="1">
    <location>
        <position position="1"/>
    </location>
</feature>
<organism evidence="1 2">
    <name type="scientific">Adineta steineri</name>
    <dbReference type="NCBI Taxonomy" id="433720"/>
    <lineage>
        <taxon>Eukaryota</taxon>
        <taxon>Metazoa</taxon>
        <taxon>Spiralia</taxon>
        <taxon>Gnathifera</taxon>
        <taxon>Rotifera</taxon>
        <taxon>Eurotatoria</taxon>
        <taxon>Bdelloidea</taxon>
        <taxon>Adinetida</taxon>
        <taxon>Adinetidae</taxon>
        <taxon>Adineta</taxon>
    </lineage>
</organism>
<accession>A0A820PPC7</accession>
<evidence type="ECO:0000313" key="2">
    <source>
        <dbReference type="Proteomes" id="UP000663844"/>
    </source>
</evidence>
<gene>
    <name evidence="1" type="ORF">OXD698_LOCUS51922</name>
</gene>
<proteinExistence type="predicted"/>
<protein>
    <submittedName>
        <fullName evidence="1">Uncharacterized protein</fullName>
    </submittedName>
</protein>
<dbReference type="AlphaFoldDB" id="A0A820PPC7"/>
<name>A0A820PPC7_9BILA</name>
<dbReference type="Proteomes" id="UP000663844">
    <property type="component" value="Unassembled WGS sequence"/>
</dbReference>